<dbReference type="GO" id="GO:0005886">
    <property type="term" value="C:plasma membrane"/>
    <property type="evidence" value="ECO:0007669"/>
    <property type="project" value="UniProtKB-SubCell"/>
</dbReference>
<feature type="transmembrane region" description="Helical" evidence="12">
    <location>
        <begin position="186"/>
        <end position="206"/>
    </location>
</feature>
<dbReference type="Proteomes" id="UP000515908">
    <property type="component" value="Chromosome 01"/>
</dbReference>
<evidence type="ECO:0000256" key="5">
    <source>
        <dbReference type="ARBA" id="ARBA00022729"/>
    </source>
</evidence>
<dbReference type="InterPro" id="IPR040326">
    <property type="entry name" value="HAP2/GCS1"/>
</dbReference>
<dbReference type="VEuPathDB" id="TriTrypDB:ADEAN_000035300"/>
<keyword evidence="8 12" id="KW-0472">Membrane</keyword>
<keyword evidence="10" id="KW-0278">Fertilization</keyword>
<protein>
    <submittedName>
        <fullName evidence="13">Uncharacterized protein</fullName>
    </submittedName>
</protein>
<name>A0A7G2C2I8_9TRYP</name>
<evidence type="ECO:0000256" key="4">
    <source>
        <dbReference type="ARBA" id="ARBA00022692"/>
    </source>
</evidence>
<evidence type="ECO:0000256" key="9">
    <source>
        <dbReference type="ARBA" id="ARBA00023157"/>
    </source>
</evidence>
<evidence type="ECO:0000256" key="10">
    <source>
        <dbReference type="ARBA" id="ARBA00023279"/>
    </source>
</evidence>
<keyword evidence="5" id="KW-0732">Signal</keyword>
<keyword evidence="3" id="KW-1003">Cell membrane</keyword>
<comment type="similarity">
    <text evidence="2">Belongs to the HAP2/GCS1 family.</text>
</comment>
<evidence type="ECO:0000256" key="12">
    <source>
        <dbReference type="SAM" id="Phobius"/>
    </source>
</evidence>
<evidence type="ECO:0000256" key="11">
    <source>
        <dbReference type="SAM" id="MobiDB-lite"/>
    </source>
</evidence>
<evidence type="ECO:0000256" key="6">
    <source>
        <dbReference type="ARBA" id="ARBA00022989"/>
    </source>
</evidence>
<reference evidence="13 14" key="1">
    <citation type="submission" date="2020-08" db="EMBL/GenBank/DDBJ databases">
        <authorList>
            <person name="Newling K."/>
            <person name="Davey J."/>
            <person name="Forrester S."/>
        </authorList>
    </citation>
    <scope>NUCLEOTIDE SEQUENCE [LARGE SCALE GENOMIC DNA]</scope>
    <source>
        <strain evidence="14">Crithidia deanei Carvalho (ATCC PRA-265)</strain>
    </source>
</reference>
<dbReference type="GO" id="GO:0008289">
    <property type="term" value="F:lipid binding"/>
    <property type="evidence" value="ECO:0007669"/>
    <property type="project" value="UniProtKB-KW"/>
</dbReference>
<organism evidence="13 14">
    <name type="scientific">Angomonas deanei</name>
    <dbReference type="NCBI Taxonomy" id="59799"/>
    <lineage>
        <taxon>Eukaryota</taxon>
        <taxon>Discoba</taxon>
        <taxon>Euglenozoa</taxon>
        <taxon>Kinetoplastea</taxon>
        <taxon>Metakinetoplastina</taxon>
        <taxon>Trypanosomatida</taxon>
        <taxon>Trypanosomatidae</taxon>
        <taxon>Strigomonadinae</taxon>
        <taxon>Angomonas</taxon>
    </lineage>
</organism>
<dbReference type="GO" id="GO:0007338">
    <property type="term" value="P:single fertilization"/>
    <property type="evidence" value="ECO:0007669"/>
    <property type="project" value="UniProtKB-KW"/>
</dbReference>
<comment type="subcellular location">
    <subcellularLocation>
        <location evidence="1">Cell membrane</location>
        <topology evidence="1">Single-pass type I membrane protein</topology>
    </subcellularLocation>
</comment>
<evidence type="ECO:0000256" key="3">
    <source>
        <dbReference type="ARBA" id="ARBA00022475"/>
    </source>
</evidence>
<sequence length="222" mass="23472">MSADDLAVTPAAAPGNLRNVTLLGNAREATLTGTITNTGNVSSAFTFAVQGCTPGGFVPNPPSVTLMMRPNTSLVYTHTLHAVTDVMEGVLICFVELTDSIGTSLDVFLQPWEYVTTTTTTTTTSTTTSTSTSTSSTSTSTSTTSTTAAPNTSTTLSPAGPGLQGCNACAITHIACLFQSRCPWPLLLWVFVIEVGLTVLWGLVYWRQSFLPCVFKRKNTTK</sequence>
<accession>A0A7G2C2I8</accession>
<dbReference type="EMBL" id="LR877145">
    <property type="protein sequence ID" value="CAD2212917.1"/>
    <property type="molecule type" value="Genomic_DNA"/>
</dbReference>
<evidence type="ECO:0000313" key="13">
    <source>
        <dbReference type="EMBL" id="CAD2212917.1"/>
    </source>
</evidence>
<gene>
    <name evidence="13" type="ORF">ADEAN_000035300</name>
</gene>
<evidence type="ECO:0000256" key="8">
    <source>
        <dbReference type="ARBA" id="ARBA00023136"/>
    </source>
</evidence>
<keyword evidence="4 12" id="KW-0812">Transmembrane</keyword>
<keyword evidence="14" id="KW-1185">Reference proteome</keyword>
<evidence type="ECO:0000256" key="7">
    <source>
        <dbReference type="ARBA" id="ARBA00023121"/>
    </source>
</evidence>
<evidence type="ECO:0000256" key="2">
    <source>
        <dbReference type="ARBA" id="ARBA00010929"/>
    </source>
</evidence>
<proteinExistence type="inferred from homology"/>
<feature type="region of interest" description="Disordered" evidence="11">
    <location>
        <begin position="120"/>
        <end position="154"/>
    </location>
</feature>
<keyword evidence="6 12" id="KW-1133">Transmembrane helix</keyword>
<dbReference type="AlphaFoldDB" id="A0A7G2C2I8"/>
<evidence type="ECO:0000313" key="14">
    <source>
        <dbReference type="Proteomes" id="UP000515908"/>
    </source>
</evidence>
<dbReference type="PANTHER" id="PTHR31764">
    <property type="entry name" value="PROTEIN HAPLESS 2"/>
    <property type="match status" value="1"/>
</dbReference>
<keyword evidence="7" id="KW-0446">Lipid-binding</keyword>
<dbReference type="PANTHER" id="PTHR31764:SF0">
    <property type="entry name" value="GENERATIVE CELL SPECIFIC-1_HAP2 DOMAIN-CONTAINING PROTEIN"/>
    <property type="match status" value="1"/>
</dbReference>
<evidence type="ECO:0000256" key="1">
    <source>
        <dbReference type="ARBA" id="ARBA00004251"/>
    </source>
</evidence>
<keyword evidence="9" id="KW-1015">Disulfide bond</keyword>